<sequence>MVDAADAVVDEVVSIAQSLGLPVETDKPYDFDEDELPLVIVHTQDEELIDEEGMPREAWDVTWRIAPVVEVWVRADDPLTIRSTLSGHWSTLRSAIRESNILALVRGGSRPGLVKKKEEIDGRPGIAGFSVEIECEIERD</sequence>
<evidence type="ECO:0000313" key="1">
    <source>
        <dbReference type="EMBL" id="SLN11192.1"/>
    </source>
</evidence>
<keyword evidence="2" id="KW-1185">Reference proteome</keyword>
<dbReference type="RefSeq" id="WP_085815821.1">
    <property type="nucleotide sequence ID" value="NZ_FWFU01000001.1"/>
</dbReference>
<dbReference type="OrthoDB" id="9783172at2"/>
<reference evidence="1 2" key="1">
    <citation type="submission" date="2017-03" db="EMBL/GenBank/DDBJ databases">
        <authorList>
            <person name="Afonso C.L."/>
            <person name="Miller P.J."/>
            <person name="Scott M.A."/>
            <person name="Spackman E."/>
            <person name="Goraichik I."/>
            <person name="Dimitrov K.M."/>
            <person name="Suarez D.L."/>
            <person name="Swayne D.E."/>
        </authorList>
    </citation>
    <scope>NUCLEOTIDE SEQUENCE [LARGE SCALE GENOMIC DNA]</scope>
    <source>
        <strain evidence="1 2">CECT 8110</strain>
    </source>
</reference>
<dbReference type="Proteomes" id="UP000193207">
    <property type="component" value="Unassembled WGS sequence"/>
</dbReference>
<evidence type="ECO:0000313" key="2">
    <source>
        <dbReference type="Proteomes" id="UP000193207"/>
    </source>
</evidence>
<accession>A0A1X6Y5P2</accession>
<gene>
    <name evidence="1" type="ORF">ROH8110_00071</name>
</gene>
<protein>
    <recommendedName>
        <fullName evidence="3">Tail terminator</fullName>
    </recommendedName>
</protein>
<name>A0A1X6Y5P2_9RHOB</name>
<dbReference type="EMBL" id="FWFU01000001">
    <property type="protein sequence ID" value="SLN11192.1"/>
    <property type="molecule type" value="Genomic_DNA"/>
</dbReference>
<proteinExistence type="predicted"/>
<evidence type="ECO:0008006" key="3">
    <source>
        <dbReference type="Google" id="ProtNLM"/>
    </source>
</evidence>
<organism evidence="1 2">
    <name type="scientific">Roseovarius halotolerans</name>
    <dbReference type="NCBI Taxonomy" id="505353"/>
    <lineage>
        <taxon>Bacteria</taxon>
        <taxon>Pseudomonadati</taxon>
        <taxon>Pseudomonadota</taxon>
        <taxon>Alphaproteobacteria</taxon>
        <taxon>Rhodobacterales</taxon>
        <taxon>Roseobacteraceae</taxon>
        <taxon>Roseovarius</taxon>
    </lineage>
</organism>
<dbReference type="AlphaFoldDB" id="A0A1X6Y5P2"/>